<dbReference type="FunFam" id="3.40.50.980:FF:000001">
    <property type="entry name" value="Non-ribosomal peptide synthetase"/>
    <property type="match status" value="1"/>
</dbReference>
<dbReference type="SUPFAM" id="SSF52777">
    <property type="entry name" value="CoA-dependent acyltransferases"/>
    <property type="match status" value="2"/>
</dbReference>
<dbReference type="InterPro" id="IPR010071">
    <property type="entry name" value="AA_adenyl_dom"/>
</dbReference>
<dbReference type="PROSITE" id="PS00455">
    <property type="entry name" value="AMP_BINDING"/>
    <property type="match status" value="1"/>
</dbReference>
<dbReference type="InterPro" id="IPR009081">
    <property type="entry name" value="PP-bd_ACP"/>
</dbReference>
<dbReference type="GO" id="GO:0005829">
    <property type="term" value="C:cytosol"/>
    <property type="evidence" value="ECO:0007669"/>
    <property type="project" value="TreeGrafter"/>
</dbReference>
<dbReference type="GO" id="GO:0043041">
    <property type="term" value="P:amino acid activation for nonribosomal peptide biosynthetic process"/>
    <property type="evidence" value="ECO:0007669"/>
    <property type="project" value="TreeGrafter"/>
</dbReference>
<dbReference type="NCBIfam" id="TIGR01733">
    <property type="entry name" value="AA-adenyl-dom"/>
    <property type="match status" value="1"/>
</dbReference>
<name>A0A9P1JHE7_BACAS</name>
<evidence type="ECO:0000256" key="1">
    <source>
        <dbReference type="ARBA" id="ARBA00001957"/>
    </source>
</evidence>
<dbReference type="InterPro" id="IPR000873">
    <property type="entry name" value="AMP-dep_synth/lig_dom"/>
</dbReference>
<dbReference type="Pfam" id="PF13193">
    <property type="entry name" value="AMP-binding_C"/>
    <property type="match status" value="1"/>
</dbReference>
<dbReference type="InterPro" id="IPR020802">
    <property type="entry name" value="TesA-like"/>
</dbReference>
<sequence>MDKTKNIQNIYPLSRMQEGMLFHSFLQKEGSAYIEQSVFTIKGRLRPELFEQSVQSVISRHDIFRTVFLPHVAQLNGPRQVVLREREFRLRSEDLTHLDEAGQNSFIQQFKERDRLKGFDLQKDMLMRVSLFKTADEEYVCVWSHHHILMDGWCLGIVLQEFMHIYKTIESGSPVTLAPAKPYSTYITWLTDQDKDAASDYWKGYLSDCETPSGLPKISARPPEEKGYRKKELLFSLDENLTAKLKTIAKEEGATLAVLMQTVWGLMLQRYNRTDDAVFGAVVSGRPSVIAGVENMIGLFINTVPVRIKTGDESFRELLGRCQKEMLDSEAFSYHPLADIQSQTELKQDLIDHIIVFENYPIQQQMKDAEKESDAPFRIGNVNVSEQSGYDFNLIIAPGDELLIKFSYNANVYDEVWIESVKGHLEEALRGAAFNPDVPADRLPMLGQKEKSRIIGEFNDTKTTYERDESIISLFSRQAEKTPDHQALHAGGLTLTYRELDERSTEFAGILLENGLTQKGIAGILAERSPEFIIAVLAVLKAGGTYLPLDADLPSDRIADMLSESGAQLLTVQKGIETDIDFSSIISIPVAAEKQTADMRKLNTVTAPDDLAYIMYTSGSTGKPKGVMISNRNVVSLVSNSNYSSAGTTDRLILTGSIGFDAVTFEIFGALLNGACLHVVDRSTMLAPERFGSYLSANRITILFLTTALFNQFAQADPEMFSGLHTLYVGGEALSPALINKVRHRCPNLSLYNIYGPTENTTFSTFYEITHDFSQPIPIGKPISNSTAFIIDKNGGLAPIGVPGELCVGGDGVAKGYLNRPELTSEAFVSHPIHPEEKIYRTGDLAHWLPDGSIGYISRIDRQFKIRGKRIEPAEIEARLTEIDGIREAAVTVSQEGQEAILCAYYTGAHIEERTIRSLLARSLPDYMIPQYVTKLDRMPLTANGKVDRRRLPTPERKKASSKAVPPRNWVERELIDIWTPILGCGELGIQDDFFELGGHSLKALQVIHQLKTRQQMDVPIEMIFEYPTIEQLAEKLYSSKLSEAAEQHISRLNQPKGRNLFCFPPISGFGIFFKDLAAALNGRAAVYGFNFIEEDSRMEQYIDKMLEIQPEGPYILFGYSAGGNTAFEAAKAMEKRGLKVSDVIIADAYRKLDALPPQPMNATAENVPEAVREAVIKKTEGYQTYWAELINDGQIAANLHFIEAGIKEEHSDKPEPKKWEGATTGLYQEYQGEGAHKDMFEPAFAHQNAEVILEIVANSGRRLERNL</sequence>
<dbReference type="GO" id="GO:0003824">
    <property type="term" value="F:catalytic activity"/>
    <property type="evidence" value="ECO:0007669"/>
    <property type="project" value="InterPro"/>
</dbReference>
<dbReference type="InterPro" id="IPR045851">
    <property type="entry name" value="AMP-bd_C_sf"/>
</dbReference>
<comment type="cofactor">
    <cofactor evidence="1">
        <name>pantetheine 4'-phosphate</name>
        <dbReference type="ChEBI" id="CHEBI:47942"/>
    </cofactor>
</comment>
<keyword evidence="3" id="KW-0596">Phosphopantetheine</keyword>
<dbReference type="InterPro" id="IPR023213">
    <property type="entry name" value="CAT-like_dom_sf"/>
</dbReference>
<dbReference type="SUPFAM" id="SSF47336">
    <property type="entry name" value="ACP-like"/>
    <property type="match status" value="1"/>
</dbReference>
<dbReference type="Gene3D" id="1.10.1200.10">
    <property type="entry name" value="ACP-like"/>
    <property type="match status" value="1"/>
</dbReference>
<dbReference type="Pfam" id="PF00501">
    <property type="entry name" value="AMP-binding"/>
    <property type="match status" value="1"/>
</dbReference>
<dbReference type="AlphaFoldDB" id="A0A9P1JHE7"/>
<dbReference type="GO" id="GO:0044550">
    <property type="term" value="P:secondary metabolite biosynthetic process"/>
    <property type="evidence" value="ECO:0007669"/>
    <property type="project" value="TreeGrafter"/>
</dbReference>
<dbReference type="SUPFAM" id="SSF56801">
    <property type="entry name" value="Acetyl-CoA synthetase-like"/>
    <property type="match status" value="1"/>
</dbReference>
<dbReference type="Gene3D" id="3.40.50.1820">
    <property type="entry name" value="alpha/beta hydrolase"/>
    <property type="match status" value="1"/>
</dbReference>
<dbReference type="Pfam" id="PF00975">
    <property type="entry name" value="Thioesterase"/>
    <property type="match status" value="1"/>
</dbReference>
<dbReference type="Proteomes" id="UP000006562">
    <property type="component" value="Chromosome"/>
</dbReference>
<dbReference type="InterPro" id="IPR029058">
    <property type="entry name" value="AB_hydrolase_fold"/>
</dbReference>
<dbReference type="RefSeq" id="WP_013352475.1">
    <property type="nucleotide sequence ID" value="NC_014551.1"/>
</dbReference>
<dbReference type="FunFam" id="1.10.1200.10:FF:000005">
    <property type="entry name" value="Nonribosomal peptide synthetase 1"/>
    <property type="match status" value="1"/>
</dbReference>
<evidence type="ECO:0000256" key="5">
    <source>
        <dbReference type="ARBA" id="ARBA00023194"/>
    </source>
</evidence>
<keyword evidence="9" id="KW-1185">Reference proteome</keyword>
<reference evidence="8 9" key="1">
    <citation type="journal article" date="2011" name="Int. J. Syst. Evol. Microbiol.">
        <title>Relationship of Bacillus amyloliquefaciens clades associated with strains DSM 7T and FZB42T: a proposal for Bacillus amyloliquefaciens subsp. amyloliquefaciens subsp. nov. and Bacillus amyloliquefaciens subsp. plantarum subsp. nov. based on complete genome sequence comparisons.</title>
        <authorList>
            <person name="Borriss R."/>
            <person name="Chen X.H."/>
            <person name="Rueckert C."/>
            <person name="Blom J."/>
            <person name="Becker A."/>
            <person name="Baumgarth B."/>
            <person name="Fan B."/>
            <person name="Pukall R."/>
            <person name="Schumann P."/>
            <person name="Sproer C."/>
            <person name="Junge H."/>
            <person name="Vater J."/>
            <person name="Puhler A."/>
            <person name="Klenk H.P."/>
        </authorList>
    </citation>
    <scope>NUCLEOTIDE SEQUENCE [LARGE SCALE GENOMIC DNA]</scope>
    <source>
        <strain evidence="9">DSM 7</strain>
    </source>
</reference>
<dbReference type="InterPro" id="IPR020845">
    <property type="entry name" value="AMP-binding_CS"/>
</dbReference>
<dbReference type="PANTHER" id="PTHR45527:SF1">
    <property type="entry name" value="FATTY ACID SYNTHASE"/>
    <property type="match status" value="1"/>
</dbReference>
<dbReference type="FunFam" id="3.30.559.10:FF:000012">
    <property type="entry name" value="Non-ribosomal peptide synthetase"/>
    <property type="match status" value="1"/>
</dbReference>
<dbReference type="CDD" id="cd12117">
    <property type="entry name" value="A_NRPS_Srf_like"/>
    <property type="match status" value="1"/>
</dbReference>
<accession>A0A9P1JHE7</accession>
<gene>
    <name evidence="8" type="primary">fenE</name>
    <name evidence="8" type="ordered locus">BAMF_1938</name>
</gene>
<dbReference type="InterPro" id="IPR001242">
    <property type="entry name" value="Condensation_dom"/>
</dbReference>
<comment type="similarity">
    <text evidence="2">Belongs to the ATP-dependent AMP-binding enzyme family.</text>
</comment>
<evidence type="ECO:0000259" key="7">
    <source>
        <dbReference type="PROSITE" id="PS50075"/>
    </source>
</evidence>
<dbReference type="Gene3D" id="2.30.38.10">
    <property type="entry name" value="Luciferase, Domain 3"/>
    <property type="match status" value="1"/>
</dbReference>
<feature type="region of interest" description="Disordered" evidence="6">
    <location>
        <begin position="944"/>
        <end position="964"/>
    </location>
</feature>
<dbReference type="InterPro" id="IPR020459">
    <property type="entry name" value="AMP-binding"/>
</dbReference>
<evidence type="ECO:0000256" key="4">
    <source>
        <dbReference type="ARBA" id="ARBA00022553"/>
    </source>
</evidence>
<protein>
    <submittedName>
        <fullName evidence="8">Nonribosomal fengycin synthesis COG1020 fengycin synthetase E</fullName>
    </submittedName>
</protein>
<dbReference type="CDD" id="cd19543">
    <property type="entry name" value="DCL_NRPS"/>
    <property type="match status" value="1"/>
</dbReference>
<dbReference type="InterPro" id="IPR036736">
    <property type="entry name" value="ACP-like_sf"/>
</dbReference>
<dbReference type="SMART" id="SM00824">
    <property type="entry name" value="PKS_TE"/>
    <property type="match status" value="1"/>
</dbReference>
<evidence type="ECO:0000313" key="9">
    <source>
        <dbReference type="Proteomes" id="UP000006562"/>
    </source>
</evidence>
<dbReference type="InterPro" id="IPR006162">
    <property type="entry name" value="Ppantetheine_attach_site"/>
</dbReference>
<dbReference type="FunFam" id="2.30.38.10:FF:000001">
    <property type="entry name" value="Non-ribosomal peptide synthetase PvdI"/>
    <property type="match status" value="1"/>
</dbReference>
<dbReference type="InterPro" id="IPR001031">
    <property type="entry name" value="Thioesterase"/>
</dbReference>
<dbReference type="PROSITE" id="PS00012">
    <property type="entry name" value="PHOSPHOPANTETHEINE"/>
    <property type="match status" value="1"/>
</dbReference>
<dbReference type="Gene3D" id="3.30.300.30">
    <property type="match status" value="1"/>
</dbReference>
<dbReference type="Pfam" id="PF00550">
    <property type="entry name" value="PP-binding"/>
    <property type="match status" value="1"/>
</dbReference>
<dbReference type="GO" id="GO:0031177">
    <property type="term" value="F:phosphopantetheine binding"/>
    <property type="evidence" value="ECO:0007669"/>
    <property type="project" value="TreeGrafter"/>
</dbReference>
<dbReference type="PANTHER" id="PTHR45527">
    <property type="entry name" value="NONRIBOSOMAL PEPTIDE SYNTHETASE"/>
    <property type="match status" value="1"/>
</dbReference>
<evidence type="ECO:0000313" key="8">
    <source>
        <dbReference type="EMBL" id="CBI43064.1"/>
    </source>
</evidence>
<feature type="domain" description="Carrier" evidence="7">
    <location>
        <begin position="966"/>
        <end position="1041"/>
    </location>
</feature>
<feature type="compositionally biased region" description="Basic and acidic residues" evidence="6">
    <location>
        <begin position="946"/>
        <end position="959"/>
    </location>
</feature>
<dbReference type="GO" id="GO:0008610">
    <property type="term" value="P:lipid biosynthetic process"/>
    <property type="evidence" value="ECO:0007669"/>
    <property type="project" value="UniProtKB-ARBA"/>
</dbReference>
<dbReference type="Gene3D" id="1.10.287.490">
    <property type="entry name" value="Helix hairpin bin"/>
    <property type="match status" value="1"/>
</dbReference>
<dbReference type="EMBL" id="FN597644">
    <property type="protein sequence ID" value="CBI43064.1"/>
    <property type="molecule type" value="Genomic_DNA"/>
</dbReference>
<dbReference type="SUPFAM" id="SSF53474">
    <property type="entry name" value="alpha/beta-Hydrolases"/>
    <property type="match status" value="1"/>
</dbReference>
<dbReference type="Pfam" id="PF00668">
    <property type="entry name" value="Condensation"/>
    <property type="match status" value="1"/>
</dbReference>
<organism evidence="8 9">
    <name type="scientific">Bacillus amyloliquefaciens (strain ATCC 23350 / DSM 7 / BCRC 11601 / CCUG 28519 / NBRC 15535 / NRRL B-14393 / F)</name>
    <dbReference type="NCBI Taxonomy" id="692420"/>
    <lineage>
        <taxon>Bacteria</taxon>
        <taxon>Bacillati</taxon>
        <taxon>Bacillota</taxon>
        <taxon>Bacilli</taxon>
        <taxon>Bacillales</taxon>
        <taxon>Bacillaceae</taxon>
        <taxon>Bacillus</taxon>
        <taxon>Bacillus amyloliquefaciens group</taxon>
    </lineage>
</organism>
<dbReference type="Gene3D" id="3.30.559.30">
    <property type="entry name" value="Nonribosomal peptide synthetase, condensation domain"/>
    <property type="match status" value="1"/>
</dbReference>
<dbReference type="KEGG" id="bao:BAMF_1938"/>
<dbReference type="InterPro" id="IPR025110">
    <property type="entry name" value="AMP-bd_C"/>
</dbReference>
<evidence type="ECO:0000256" key="2">
    <source>
        <dbReference type="ARBA" id="ARBA00006432"/>
    </source>
</evidence>
<dbReference type="PRINTS" id="PR00154">
    <property type="entry name" value="AMPBINDING"/>
</dbReference>
<evidence type="ECO:0000256" key="6">
    <source>
        <dbReference type="SAM" id="MobiDB-lite"/>
    </source>
</evidence>
<dbReference type="GO" id="GO:0017000">
    <property type="term" value="P:antibiotic biosynthetic process"/>
    <property type="evidence" value="ECO:0007669"/>
    <property type="project" value="UniProtKB-KW"/>
</dbReference>
<reference evidence="9" key="2">
    <citation type="journal article" date="2011" name="J. Biotechnol.">
        <title>Genome sequence of B. amyloliquefaciens type strain DSM7(T) reveals differences to plant-associated B. amyloliquefaciens FZB42.</title>
        <authorList>
            <person name="Ruckert C."/>
            <person name="Blom J."/>
            <person name="Chen X."/>
            <person name="Reva O."/>
            <person name="Borriss R."/>
        </authorList>
    </citation>
    <scope>NUCLEOTIDE SEQUENCE [LARGE SCALE GENOMIC DNA]</scope>
    <source>
        <strain evidence="9">DSM 7</strain>
    </source>
</reference>
<dbReference type="Gene3D" id="3.30.559.10">
    <property type="entry name" value="Chloramphenicol acetyltransferase-like domain"/>
    <property type="match status" value="1"/>
</dbReference>
<keyword evidence="4" id="KW-0597">Phosphoprotein</keyword>
<evidence type="ECO:0000256" key="3">
    <source>
        <dbReference type="ARBA" id="ARBA00022450"/>
    </source>
</evidence>
<keyword evidence="5" id="KW-0045">Antibiotic biosynthesis</keyword>
<dbReference type="Gene3D" id="3.40.50.980">
    <property type="match status" value="2"/>
</dbReference>
<proteinExistence type="inferred from homology"/>
<dbReference type="PROSITE" id="PS50075">
    <property type="entry name" value="CARRIER"/>
    <property type="match status" value="1"/>
</dbReference>